<dbReference type="InterPro" id="IPR043504">
    <property type="entry name" value="Peptidase_S1_PA_chymotrypsin"/>
</dbReference>
<organism evidence="3 4">
    <name type="scientific">Folsomia candida</name>
    <name type="common">Springtail</name>
    <dbReference type="NCBI Taxonomy" id="158441"/>
    <lineage>
        <taxon>Eukaryota</taxon>
        <taxon>Metazoa</taxon>
        <taxon>Ecdysozoa</taxon>
        <taxon>Arthropoda</taxon>
        <taxon>Hexapoda</taxon>
        <taxon>Collembola</taxon>
        <taxon>Entomobryomorpha</taxon>
        <taxon>Isotomoidea</taxon>
        <taxon>Isotomidae</taxon>
        <taxon>Proisotominae</taxon>
        <taxon>Folsomia</taxon>
    </lineage>
</organism>
<dbReference type="InterPro" id="IPR009003">
    <property type="entry name" value="Peptidase_S1_PA"/>
</dbReference>
<dbReference type="AlphaFoldDB" id="A0A226F2R6"/>
<dbReference type="OMA" id="ILVITHQ"/>
<dbReference type="InterPro" id="IPR018114">
    <property type="entry name" value="TRYPSIN_HIS"/>
</dbReference>
<gene>
    <name evidence="3" type="ORF">Fcan01_01314</name>
</gene>
<dbReference type="SUPFAM" id="SSF50494">
    <property type="entry name" value="Trypsin-like serine proteases"/>
    <property type="match status" value="1"/>
</dbReference>
<dbReference type="GO" id="GO:0006508">
    <property type="term" value="P:proteolysis"/>
    <property type="evidence" value="ECO:0007669"/>
    <property type="project" value="InterPro"/>
</dbReference>
<evidence type="ECO:0000313" key="3">
    <source>
        <dbReference type="EMBL" id="OXA63727.1"/>
    </source>
</evidence>
<dbReference type="CDD" id="cd00190">
    <property type="entry name" value="Tryp_SPc"/>
    <property type="match status" value="1"/>
</dbReference>
<dbReference type="InterPro" id="IPR001314">
    <property type="entry name" value="Peptidase_S1A"/>
</dbReference>
<dbReference type="SMART" id="SM00020">
    <property type="entry name" value="Tryp_SPc"/>
    <property type="match status" value="1"/>
</dbReference>
<dbReference type="EMBL" id="LNIX01000001">
    <property type="protein sequence ID" value="OXA63727.1"/>
    <property type="molecule type" value="Genomic_DNA"/>
</dbReference>
<dbReference type="PRINTS" id="PR00722">
    <property type="entry name" value="CHYMOTRYPSIN"/>
</dbReference>
<dbReference type="PROSITE" id="PS00134">
    <property type="entry name" value="TRYPSIN_HIS"/>
    <property type="match status" value="1"/>
</dbReference>
<accession>A0A226F2R6</accession>
<proteinExistence type="predicted"/>
<dbReference type="Proteomes" id="UP000198287">
    <property type="component" value="Unassembled WGS sequence"/>
</dbReference>
<comment type="caution">
    <text evidence="3">The sequence shown here is derived from an EMBL/GenBank/DDBJ whole genome shotgun (WGS) entry which is preliminary data.</text>
</comment>
<protein>
    <submittedName>
        <fullName evidence="3">Suppressor of tumorigenicity 14 protein</fullName>
    </submittedName>
</protein>
<dbReference type="PANTHER" id="PTHR24252:SF7">
    <property type="entry name" value="HYALIN"/>
    <property type="match status" value="1"/>
</dbReference>
<evidence type="ECO:0000259" key="2">
    <source>
        <dbReference type="PROSITE" id="PS50240"/>
    </source>
</evidence>
<evidence type="ECO:0000313" key="4">
    <source>
        <dbReference type="Proteomes" id="UP000198287"/>
    </source>
</evidence>
<reference evidence="3 4" key="1">
    <citation type="submission" date="2015-12" db="EMBL/GenBank/DDBJ databases">
        <title>The genome of Folsomia candida.</title>
        <authorList>
            <person name="Faddeeva A."/>
            <person name="Derks M.F."/>
            <person name="Anvar Y."/>
            <person name="Smit S."/>
            <person name="Van Straalen N."/>
            <person name="Roelofs D."/>
        </authorList>
    </citation>
    <scope>NUCLEOTIDE SEQUENCE [LARGE SCALE GENOMIC DNA]</scope>
    <source>
        <strain evidence="3 4">VU population</strain>
        <tissue evidence="3">Whole body</tissue>
    </source>
</reference>
<evidence type="ECO:0000256" key="1">
    <source>
        <dbReference type="ARBA" id="ARBA00023157"/>
    </source>
</evidence>
<dbReference type="Gene3D" id="2.40.10.10">
    <property type="entry name" value="Trypsin-like serine proteases"/>
    <property type="match status" value="1"/>
</dbReference>
<dbReference type="PROSITE" id="PS50240">
    <property type="entry name" value="TRYPSIN_DOM"/>
    <property type="match status" value="1"/>
</dbReference>
<name>A0A226F2R6_FOLCA</name>
<dbReference type="Pfam" id="PF00089">
    <property type="entry name" value="Trypsin"/>
    <property type="match status" value="1"/>
</dbReference>
<keyword evidence="1" id="KW-1015">Disulfide bond</keyword>
<feature type="domain" description="Peptidase S1" evidence="2">
    <location>
        <begin position="77"/>
        <end position="310"/>
    </location>
</feature>
<dbReference type="InterPro" id="IPR001254">
    <property type="entry name" value="Trypsin_dom"/>
</dbReference>
<dbReference type="OrthoDB" id="6380398at2759"/>
<dbReference type="STRING" id="158441.A0A226F2R6"/>
<dbReference type="PANTHER" id="PTHR24252">
    <property type="entry name" value="ACROSIN-RELATED"/>
    <property type="match status" value="1"/>
</dbReference>
<keyword evidence="4" id="KW-1185">Reference proteome</keyword>
<sequence>MWSNCYINDTALNILVITHQTTITGAYVKSIKMNTIKWKIILFAVSLVICFEIVSPTTPPPPSSCSCGVTSTQTSRRIGGSEAALGEFPWRCNLNTTRFGGVFCTCTIISPNWIMTAAHCTKILRPSDILYIDIGDLDLTSQTETANYWVEAERVISHPAYERYTLSHDIALIQLKTPVTFSSTVQPACLPFPFAQINLEGSRATMSGWGMTVYGGPTGQRLMKTEVSIVPEHVCRNAWSQQLAPNILCTSEMGKSVCHVDSGGGIDFRSNGRWYAVGVTSAGGTGCRTHYPNIFTKVSSYLDWIIGTTGEQFCGN</sequence>
<dbReference type="FunFam" id="2.40.10.10:FF:000068">
    <property type="entry name" value="transmembrane protease serine 2"/>
    <property type="match status" value="1"/>
</dbReference>
<dbReference type="GO" id="GO:0004252">
    <property type="term" value="F:serine-type endopeptidase activity"/>
    <property type="evidence" value="ECO:0007669"/>
    <property type="project" value="InterPro"/>
</dbReference>